<evidence type="ECO:0000256" key="6">
    <source>
        <dbReference type="SAM" id="MobiDB-lite"/>
    </source>
</evidence>
<dbReference type="SUPFAM" id="SSF57756">
    <property type="entry name" value="Retrovirus zinc finger-like domains"/>
    <property type="match status" value="1"/>
</dbReference>
<dbReference type="InterPro" id="IPR036875">
    <property type="entry name" value="Znf_CCHC_sf"/>
</dbReference>
<dbReference type="SUPFAM" id="SSF53098">
    <property type="entry name" value="Ribonuclease H-like"/>
    <property type="match status" value="1"/>
</dbReference>
<dbReference type="PANTHER" id="PTHR33166">
    <property type="entry name" value="GAG_P30 DOMAIN-CONTAINING PROTEIN"/>
    <property type="match status" value="1"/>
</dbReference>
<dbReference type="InterPro" id="IPR041577">
    <property type="entry name" value="RT_RNaseH_2"/>
</dbReference>
<dbReference type="InterPro" id="IPR012337">
    <property type="entry name" value="RNaseH-like_sf"/>
</dbReference>
<evidence type="ECO:0000256" key="2">
    <source>
        <dbReference type="ARBA" id="ARBA00012180"/>
    </source>
</evidence>
<evidence type="ECO:0000256" key="4">
    <source>
        <dbReference type="ARBA" id="ARBA00022750"/>
    </source>
</evidence>
<feature type="compositionally biased region" description="Pro residues" evidence="6">
    <location>
        <begin position="18"/>
        <end position="29"/>
    </location>
</feature>
<dbReference type="Proteomes" id="UP000269221">
    <property type="component" value="Unassembled WGS sequence"/>
</dbReference>
<dbReference type="Pfam" id="PF00078">
    <property type="entry name" value="RVT_1"/>
    <property type="match status" value="1"/>
</dbReference>
<dbReference type="AlphaFoldDB" id="A0A3M0JZH7"/>
<keyword evidence="10" id="KW-1185">Reference proteome</keyword>
<keyword evidence="3" id="KW-0645">Protease</keyword>
<dbReference type="GO" id="GO:0006259">
    <property type="term" value="P:DNA metabolic process"/>
    <property type="evidence" value="ECO:0007669"/>
    <property type="project" value="UniProtKB-ARBA"/>
</dbReference>
<dbReference type="GO" id="GO:0019068">
    <property type="term" value="P:virion assembly"/>
    <property type="evidence" value="ECO:0007669"/>
    <property type="project" value="InterPro"/>
</dbReference>
<dbReference type="GO" id="GO:0003677">
    <property type="term" value="F:DNA binding"/>
    <property type="evidence" value="ECO:0007669"/>
    <property type="project" value="UniProtKB-KW"/>
</dbReference>
<dbReference type="Gene3D" id="3.10.10.10">
    <property type="entry name" value="HIV Type 1 Reverse Transcriptase, subunit A, domain 1"/>
    <property type="match status" value="1"/>
</dbReference>
<dbReference type="Pfam" id="PF17919">
    <property type="entry name" value="RT_RNaseH_2"/>
    <property type="match status" value="1"/>
</dbReference>
<dbReference type="SUPFAM" id="SSF47943">
    <property type="entry name" value="Retrovirus capsid protein, N-terminal core domain"/>
    <property type="match status" value="1"/>
</dbReference>
<reference evidence="9 10" key="1">
    <citation type="submission" date="2018-07" db="EMBL/GenBank/DDBJ databases">
        <title>A high quality draft genome assembly of the barn swallow (H. rustica rustica).</title>
        <authorList>
            <person name="Formenti G."/>
            <person name="Chiara M."/>
            <person name="Poveda L."/>
            <person name="Francoijs K.-J."/>
            <person name="Bonisoli-Alquati A."/>
            <person name="Canova L."/>
            <person name="Gianfranceschi L."/>
            <person name="Horner D.S."/>
            <person name="Saino N."/>
        </authorList>
    </citation>
    <scope>NUCLEOTIDE SEQUENCE [LARGE SCALE GENOMIC DNA]</scope>
    <source>
        <strain evidence="9">Chelidonia</strain>
        <tissue evidence="9">Blood</tissue>
    </source>
</reference>
<dbReference type="InterPro" id="IPR002156">
    <property type="entry name" value="RNaseH_domain"/>
</dbReference>
<feature type="domain" description="RNase H type-1" evidence="8">
    <location>
        <begin position="711"/>
        <end position="857"/>
    </location>
</feature>
<accession>A0A3M0JZH7</accession>
<evidence type="ECO:0000256" key="5">
    <source>
        <dbReference type="ARBA" id="ARBA00023125"/>
    </source>
</evidence>
<dbReference type="InterPro" id="IPR008919">
    <property type="entry name" value="Retrov_capsid_N"/>
</dbReference>
<dbReference type="EC" id="3.1.26.4" evidence="2"/>
<dbReference type="Pfam" id="PF02093">
    <property type="entry name" value="Gag_p30"/>
    <property type="match status" value="1"/>
</dbReference>
<dbReference type="GO" id="GO:0004190">
    <property type="term" value="F:aspartic-type endopeptidase activity"/>
    <property type="evidence" value="ECO:0007669"/>
    <property type="project" value="UniProtKB-KW"/>
</dbReference>
<dbReference type="SUPFAM" id="SSF56672">
    <property type="entry name" value="DNA/RNA polymerases"/>
    <property type="match status" value="1"/>
</dbReference>
<dbReference type="InterPro" id="IPR001878">
    <property type="entry name" value="Znf_CCHC"/>
</dbReference>
<dbReference type="InterPro" id="IPR003036">
    <property type="entry name" value="Gag_P30"/>
</dbReference>
<dbReference type="OrthoDB" id="9219275at2759"/>
<dbReference type="InterPro" id="IPR043502">
    <property type="entry name" value="DNA/RNA_pol_sf"/>
</dbReference>
<evidence type="ECO:0000259" key="8">
    <source>
        <dbReference type="PROSITE" id="PS50879"/>
    </source>
</evidence>
<comment type="similarity">
    <text evidence="1">Belongs to the beta type-B retroviral polymerase family. HERV class-II K(HML-2) pol subfamily.</text>
</comment>
<keyword evidence="5" id="KW-0238">DNA-binding</keyword>
<dbReference type="Gene3D" id="3.10.20.370">
    <property type="match status" value="1"/>
</dbReference>
<dbReference type="PROSITE" id="PS50879">
    <property type="entry name" value="RNASE_H_1"/>
    <property type="match status" value="1"/>
</dbReference>
<name>A0A3M0JZH7_HIRRU</name>
<proteinExistence type="inferred from homology"/>
<dbReference type="GO" id="GO:0008270">
    <property type="term" value="F:zinc ion binding"/>
    <property type="evidence" value="ECO:0007669"/>
    <property type="project" value="InterPro"/>
</dbReference>
<dbReference type="SMART" id="SM00343">
    <property type="entry name" value="ZnF_C2HC"/>
    <property type="match status" value="1"/>
</dbReference>
<dbReference type="Gene3D" id="3.30.70.270">
    <property type="match status" value="2"/>
</dbReference>
<protein>
    <recommendedName>
        <fullName evidence="2">ribonuclease H</fullName>
        <ecNumber evidence="2">3.1.26.4</ecNumber>
    </recommendedName>
</protein>
<dbReference type="InterPro" id="IPR050462">
    <property type="entry name" value="Retroviral_Gag-Pol_poly"/>
</dbReference>
<dbReference type="GO" id="GO:0004523">
    <property type="term" value="F:RNA-DNA hybrid ribonuclease activity"/>
    <property type="evidence" value="ECO:0007669"/>
    <property type="project" value="UniProtKB-EC"/>
</dbReference>
<sequence length="1278" mass="143038">MSASSSLGRTANEVGVSPPTPKPRDPPLPSSDSEWDEPEPLSPGPKIPSRGPIASRTRKQTRVIVQAPLRQAITSDGETKLIKVPFSSIDLEIWERIAKGYRSDPIGVAKKMKFMVKQHSPDWADLQLLLDALTETEKQLVLKVAGDLAEDDCRTTQEDVKDVFPLQDPGWDPNDDEELGQLKRYQELIVKGLERAIPKTINWSALYAIKQGPSQTPSEFLDHLRDAMRRHTTLDPGSDEGTQQLINLFLGQSTGDIRRKLQKIRGPNSRNLETLLDEAWRVFSNREEGYKQGMKKLAAVVKEGEKGKHGQGPPKQGPPRLGKDQCAFCKKFGHWKNQCPELRKDLKDAFFCLPLHEASQKIFAFEWESPKTGRKTQLTWCVLPQGYKNSPTIFGEQLAKDLESWEPPPGEGQLLQYVDDLLIATRTQETCVDWTVSLLNFLGLQGYRVSQKKAQMVRQTVIYLGYEVSAGQRTLGQDRKEAICQTPKPQTVKELRTFLGMTGWCRLWIYNYGLLVKPLYALITEGSRDLQWTKDATRAFNQLKKALMSAPALGLPNVSKPFFLFSHEKQGIALGILAQNLGPYRRAVAYLSKQLDTAAKGWPGCLRAVAAVAINIQEARKFTLGQKMTVLVSHTMSAVLEAKGGHWLSPQRFLKYQAILVEQDDVEIVVTNIVNPASFLSGSTGEPVIHDCLETIEATYSSRPDLKDTPLEDADTWFTDGSSYVVSGRRHAGYAVTTSREVIESGPLPTNTSAQKAEIIALIQALELAKGKEINIYTDSRYAFGVVHAHGAIWKERGLLNSQGKSIKHAQEILRLLDAIQLPERVAVMHIKAHQKVSSELEEGNMLADREAKEAAKGEVPDKAVEAALIPDGKISIEGVNAIPQRYNVTGIYQCQGRAYDPYSRKALNKILKVTNASLWEGRNVWGCKYAFVQDGFHETYHPPMKLIRVSPECCDKCLSTCLEFRLKTEGCAIRGYDIDFNITQVCTEYHKSQTKITPPVPRKAVITKIPEVEEQITPVVTKTGPYATKKTGVQKLIVNPKWSLKRVEMGVQVNASHVRPECAPFLRNSFMDWTTWLQKSMPPNFRNKRDLTGFLFLLGTGLGVLNTIDSEVLLNKLTTIGSDLVKLQQPLQSSLLALGNNHWKLTKILAEWEDTEERDHEVIINALGTASENISLALGCTQAQLWMQSVAAAVIREGREGIFPAEIRKIVWDNTSDMERELQSWWVLVNFTYNPVTSVVTAFVLTIHDASVDLIHSIVPLRLNHEGTVLYPSEHRM</sequence>
<dbReference type="InterPro" id="IPR043128">
    <property type="entry name" value="Rev_trsase/Diguanyl_cyclase"/>
</dbReference>
<evidence type="ECO:0000256" key="1">
    <source>
        <dbReference type="ARBA" id="ARBA00010879"/>
    </source>
</evidence>
<feature type="region of interest" description="Disordered" evidence="6">
    <location>
        <begin position="1"/>
        <end position="61"/>
    </location>
</feature>
<evidence type="ECO:0000259" key="7">
    <source>
        <dbReference type="PROSITE" id="PS50878"/>
    </source>
</evidence>
<dbReference type="EMBL" id="QRBI01000124">
    <property type="protein sequence ID" value="RMC04574.1"/>
    <property type="molecule type" value="Genomic_DNA"/>
</dbReference>
<dbReference type="FunFam" id="3.30.70.270:FF:000020">
    <property type="entry name" value="Transposon Tf2-6 polyprotein-like Protein"/>
    <property type="match status" value="1"/>
</dbReference>
<gene>
    <name evidence="9" type="ORF">DUI87_18820</name>
</gene>
<organism evidence="9 10">
    <name type="scientific">Hirundo rustica rustica</name>
    <dbReference type="NCBI Taxonomy" id="333673"/>
    <lineage>
        <taxon>Eukaryota</taxon>
        <taxon>Metazoa</taxon>
        <taxon>Chordata</taxon>
        <taxon>Craniata</taxon>
        <taxon>Vertebrata</taxon>
        <taxon>Euteleostomi</taxon>
        <taxon>Archelosauria</taxon>
        <taxon>Archosauria</taxon>
        <taxon>Dinosauria</taxon>
        <taxon>Saurischia</taxon>
        <taxon>Theropoda</taxon>
        <taxon>Coelurosauria</taxon>
        <taxon>Aves</taxon>
        <taxon>Neognathae</taxon>
        <taxon>Neoaves</taxon>
        <taxon>Telluraves</taxon>
        <taxon>Australaves</taxon>
        <taxon>Passeriformes</taxon>
        <taxon>Sylvioidea</taxon>
        <taxon>Hirundinidae</taxon>
        <taxon>Hirundo</taxon>
    </lineage>
</organism>
<dbReference type="Gene3D" id="4.10.60.10">
    <property type="entry name" value="Zinc finger, CCHC-type"/>
    <property type="match status" value="1"/>
</dbReference>
<comment type="caution">
    <text evidence="9">The sequence shown here is derived from an EMBL/GenBank/DDBJ whole genome shotgun (WGS) entry which is preliminary data.</text>
</comment>
<dbReference type="Pfam" id="PF00075">
    <property type="entry name" value="RNase_H"/>
    <property type="match status" value="1"/>
</dbReference>
<dbReference type="Gene3D" id="1.10.375.10">
    <property type="entry name" value="Human Immunodeficiency Virus Type 1 Capsid Protein"/>
    <property type="match status" value="1"/>
</dbReference>
<dbReference type="CDD" id="cd09273">
    <property type="entry name" value="RNase_HI_RT_Bel"/>
    <property type="match status" value="1"/>
</dbReference>
<dbReference type="STRING" id="333673.A0A3M0JZH7"/>
<evidence type="ECO:0000313" key="9">
    <source>
        <dbReference type="EMBL" id="RMC04574.1"/>
    </source>
</evidence>
<dbReference type="PROSITE" id="PS50878">
    <property type="entry name" value="RT_POL"/>
    <property type="match status" value="1"/>
</dbReference>
<evidence type="ECO:0000313" key="10">
    <source>
        <dbReference type="Proteomes" id="UP000269221"/>
    </source>
</evidence>
<evidence type="ECO:0000256" key="3">
    <source>
        <dbReference type="ARBA" id="ARBA00022670"/>
    </source>
</evidence>
<dbReference type="InterPro" id="IPR000477">
    <property type="entry name" value="RT_dom"/>
</dbReference>
<dbReference type="GO" id="GO:0006508">
    <property type="term" value="P:proteolysis"/>
    <property type="evidence" value="ECO:0007669"/>
    <property type="project" value="UniProtKB-KW"/>
</dbReference>
<dbReference type="Gene3D" id="3.30.420.10">
    <property type="entry name" value="Ribonuclease H-like superfamily/Ribonuclease H"/>
    <property type="match status" value="1"/>
</dbReference>
<keyword evidence="4" id="KW-0064">Aspartyl protease</keyword>
<keyword evidence="4" id="KW-0378">Hydrolase</keyword>
<feature type="domain" description="Reverse transcriptase" evidence="7">
    <location>
        <begin position="230"/>
        <end position="468"/>
    </location>
</feature>
<dbReference type="InterPro" id="IPR036397">
    <property type="entry name" value="RNaseH_sf"/>
</dbReference>